<evidence type="ECO:0000313" key="2">
    <source>
        <dbReference type="Proteomes" id="UP000001067"/>
    </source>
</evidence>
<name>E3RW99_PYRTT</name>
<dbReference type="OrthoDB" id="3937513at2759"/>
<dbReference type="PANTHER" id="PTHR37984">
    <property type="entry name" value="PROTEIN CBG26694"/>
    <property type="match status" value="1"/>
</dbReference>
<dbReference type="InterPro" id="IPR043502">
    <property type="entry name" value="DNA/RNA_pol_sf"/>
</dbReference>
<evidence type="ECO:0008006" key="3">
    <source>
        <dbReference type="Google" id="ProtNLM"/>
    </source>
</evidence>
<keyword evidence="2" id="KW-1185">Reference proteome</keyword>
<dbReference type="InterPro" id="IPR043128">
    <property type="entry name" value="Rev_trsase/Diguanyl_cyclase"/>
</dbReference>
<dbReference type="AlphaFoldDB" id="E3RW99"/>
<dbReference type="EMBL" id="GL535414">
    <property type="protein sequence ID" value="EFQ90000.1"/>
    <property type="molecule type" value="Genomic_DNA"/>
</dbReference>
<evidence type="ECO:0000313" key="1">
    <source>
        <dbReference type="EMBL" id="EFQ90000.1"/>
    </source>
</evidence>
<dbReference type="eggNOG" id="KOG0017">
    <property type="taxonomic scope" value="Eukaryota"/>
</dbReference>
<accession>E3RW99</accession>
<dbReference type="Gene3D" id="3.30.70.270">
    <property type="match status" value="1"/>
</dbReference>
<dbReference type="Proteomes" id="UP000001067">
    <property type="component" value="Unassembled WGS sequence"/>
</dbReference>
<organism evidence="2">
    <name type="scientific">Pyrenophora teres f. teres (strain 0-1)</name>
    <name type="common">Barley net blotch fungus</name>
    <name type="synonym">Drechslera teres f. teres</name>
    <dbReference type="NCBI Taxonomy" id="861557"/>
    <lineage>
        <taxon>Eukaryota</taxon>
        <taxon>Fungi</taxon>
        <taxon>Dikarya</taxon>
        <taxon>Ascomycota</taxon>
        <taxon>Pezizomycotina</taxon>
        <taxon>Dothideomycetes</taxon>
        <taxon>Pleosporomycetidae</taxon>
        <taxon>Pleosporales</taxon>
        <taxon>Pleosporineae</taxon>
        <taxon>Pleosporaceae</taxon>
        <taxon>Pyrenophora</taxon>
    </lineage>
</organism>
<dbReference type="HOGENOM" id="CLU_2575040_0_0_1"/>
<sequence length="81" mass="9108">MYLDAAKCSFSTKRVKYLGLILTTDGLEMDPKKAFLGFANFYRRFIKGFSTIARPLTELTRAEGKKSFLLSLDSKAVSAFN</sequence>
<dbReference type="STRING" id="861557.E3RW99"/>
<gene>
    <name evidence="1" type="ORF">PTT_13522</name>
</gene>
<protein>
    <recommendedName>
        <fullName evidence="3">Reverse transcriptase domain-containing protein</fullName>
    </recommendedName>
</protein>
<dbReference type="SUPFAM" id="SSF56672">
    <property type="entry name" value="DNA/RNA polymerases"/>
    <property type="match status" value="1"/>
</dbReference>
<dbReference type="InterPro" id="IPR050951">
    <property type="entry name" value="Retrovirus_Pol_polyprotein"/>
</dbReference>
<dbReference type="PANTHER" id="PTHR37984:SF5">
    <property type="entry name" value="PROTEIN NYNRIN-LIKE"/>
    <property type="match status" value="1"/>
</dbReference>
<dbReference type="KEGG" id="pte:PTT_13522"/>
<reference evidence="1 2" key="1">
    <citation type="journal article" date="2010" name="Genome Biol.">
        <title>A first genome assembly of the barley fungal pathogen Pyrenophora teres f. teres.</title>
        <authorList>
            <person name="Ellwood S.R."/>
            <person name="Liu Z."/>
            <person name="Syme R.A."/>
            <person name="Lai Z."/>
            <person name="Hane J.K."/>
            <person name="Keiper F."/>
            <person name="Moffat C.S."/>
            <person name="Oliver R.P."/>
            <person name="Friesen T.L."/>
        </authorList>
    </citation>
    <scope>NUCLEOTIDE SEQUENCE [LARGE SCALE GENOMIC DNA]</scope>
    <source>
        <strain evidence="1 2">0-1</strain>
    </source>
</reference>
<proteinExistence type="predicted"/>